<evidence type="ECO:0000313" key="1">
    <source>
        <dbReference type="EMBL" id="MEX3935289.1"/>
    </source>
</evidence>
<protein>
    <submittedName>
        <fullName evidence="1">PLP-dependent aminotransferase family protein</fullName>
    </submittedName>
</protein>
<sequence length="389" mass="41975">MHFDISQRAQRLTSSAIREILKVTEDSSVISFAGGIPSPQTFPVGLMKEACAAILDKAPHAALQYAPTEGYTPLREWIADRHGVTPDRVLITTGSQQALDLLAKVLVDPGSRILVENPTYLGALQAFSLFEPVVVPIECDDAGIVPEALTEAAIRGANFVYTMPNFQNPTGRRLPLARRHQFIAAMRAADVVVIEDDPYGELAYTGEPLPTLLSMNPDGVVYLGSFSKIVAPGLRVGYAIAPEPLMKKLVQTKQASDLHTSGFTQRMVYEALRTGFLDAHVKRICGLYAAQRDAMLTSLASHCASRMTWNVPEGGMFLWARVPDSVDATRLLETTLAPVSGPRVAFVPGSPFYAGVADTHTLRLSFVTVPPPRIEEGVAQLAAALGGLL</sequence>
<dbReference type="Proteomes" id="UP001558850">
    <property type="component" value="Unassembled WGS sequence"/>
</dbReference>
<evidence type="ECO:0000313" key="2">
    <source>
        <dbReference type="Proteomes" id="UP001558850"/>
    </source>
</evidence>
<dbReference type="EMBL" id="JBFRCH010000019">
    <property type="protein sequence ID" value="MEX3935289.1"/>
    <property type="molecule type" value="Genomic_DNA"/>
</dbReference>
<comment type="caution">
    <text evidence="1">The sequence shown here is derived from an EMBL/GenBank/DDBJ whole genome shotgun (WGS) entry which is preliminary data.</text>
</comment>
<keyword evidence="2" id="KW-1185">Reference proteome</keyword>
<keyword evidence="1" id="KW-0808">Transferase</keyword>
<accession>A0ACC6U6N3</accession>
<keyword evidence="1" id="KW-0032">Aminotransferase</keyword>
<name>A0ACC6U6N3_9BURK</name>
<proteinExistence type="predicted"/>
<reference evidence="1" key="1">
    <citation type="submission" date="2024-07" db="EMBL/GenBank/DDBJ databases">
        <title>A survey of Mimosa microsymbionts across Brazilian biomes reveals a high diversity of Paraburkholderia nodulating endemic species, but also that Cupriavidus is common as a symbiont of widespread species.</title>
        <authorList>
            <person name="Rouws L."/>
            <person name="Barauna A."/>
            <person name="Beukes C."/>
            <person name="Rouws J.R.C."/>
            <person name="De Faria S.M."/>
            <person name="Gross E."/>
            <person name="Bueno Dos Reis Junior F."/>
            <person name="Simon M.F."/>
            <person name="Maluk M."/>
            <person name="Odee D.W."/>
            <person name="Kenicer G."/>
            <person name="Young J.P.W."/>
            <person name="Reis V.M."/>
            <person name="Zilli J."/>
            <person name="James E.K."/>
        </authorList>
    </citation>
    <scope>NUCLEOTIDE SEQUENCE</scope>
    <source>
        <strain evidence="1">EG181B</strain>
    </source>
</reference>
<gene>
    <name evidence="1" type="ORF">AB4Y32_26425</name>
</gene>
<organism evidence="1 2">
    <name type="scientific">Paraburkholderia phymatum</name>
    <dbReference type="NCBI Taxonomy" id="148447"/>
    <lineage>
        <taxon>Bacteria</taxon>
        <taxon>Pseudomonadati</taxon>
        <taxon>Pseudomonadota</taxon>
        <taxon>Betaproteobacteria</taxon>
        <taxon>Burkholderiales</taxon>
        <taxon>Burkholderiaceae</taxon>
        <taxon>Paraburkholderia</taxon>
    </lineage>
</organism>